<dbReference type="Proteomes" id="UP000070376">
    <property type="component" value="Unassembled WGS sequence"/>
</dbReference>
<sequence length="166" mass="18552">MFDPTAFENMKTVFEGAAYELDLRGEASITGRKDLVDLAEMSREYRITLQLPEWQEASVTICLSASLGQLAAEILDLASGAKAGASAAVTFSWKNRDRSADYKQIIFSAWGNGNRRRIEERTVRSSRSGVTEEVAIDFARLITEDLMDDLLKMPSDAVKTLHRMRV</sequence>
<name>A0A133K9K8_HEYCO</name>
<proteinExistence type="predicted"/>
<reference evidence="2" key="1">
    <citation type="submission" date="2016-01" db="EMBL/GenBank/DDBJ databases">
        <authorList>
            <person name="Mitreva M."/>
            <person name="Pepin K.H."/>
            <person name="Mihindukulasuriya K.A."/>
            <person name="Fulton R."/>
            <person name="Fronick C."/>
            <person name="O'Laughlin M."/>
            <person name="Miner T."/>
            <person name="Herter B."/>
            <person name="Rosa B.A."/>
            <person name="Cordes M."/>
            <person name="Tomlinson C."/>
            <person name="Wollam A."/>
            <person name="Palsikar V.B."/>
            <person name="Mardis E.R."/>
            <person name="Wilson R.K."/>
        </authorList>
    </citation>
    <scope>NUCLEOTIDE SEQUENCE [LARGE SCALE GENOMIC DNA]</scope>
    <source>
        <strain evidence="2">GED7749B</strain>
    </source>
</reference>
<evidence type="ECO:0000313" key="2">
    <source>
        <dbReference type="Proteomes" id="UP000070376"/>
    </source>
</evidence>
<dbReference type="EMBL" id="LRPN01000211">
    <property type="protein sequence ID" value="KWZ76189.1"/>
    <property type="molecule type" value="Genomic_DNA"/>
</dbReference>
<organism evidence="1 2">
    <name type="scientific">Heyndrickxia coagulans</name>
    <name type="common">Weizmannia coagulans</name>
    <dbReference type="NCBI Taxonomy" id="1398"/>
    <lineage>
        <taxon>Bacteria</taxon>
        <taxon>Bacillati</taxon>
        <taxon>Bacillota</taxon>
        <taxon>Bacilli</taxon>
        <taxon>Bacillales</taxon>
        <taxon>Bacillaceae</taxon>
        <taxon>Heyndrickxia</taxon>
    </lineage>
</organism>
<dbReference type="AlphaFoldDB" id="A0A133K9K8"/>
<accession>A0A133K9K8</accession>
<dbReference type="PATRIC" id="fig|1398.22.peg.3947"/>
<dbReference type="RefSeq" id="WP_061087318.1">
    <property type="nucleotide sequence ID" value="NZ_CP025437.1"/>
</dbReference>
<protein>
    <submittedName>
        <fullName evidence="1">Uncharacterized protein</fullName>
    </submittedName>
</protein>
<comment type="caution">
    <text evidence="1">The sequence shown here is derived from an EMBL/GenBank/DDBJ whole genome shotgun (WGS) entry which is preliminary data.</text>
</comment>
<evidence type="ECO:0000313" key="1">
    <source>
        <dbReference type="EMBL" id="KWZ76189.1"/>
    </source>
</evidence>
<gene>
    <name evidence="1" type="ORF">HMPREF3213_03942</name>
</gene>